<dbReference type="UniPathway" id="UPA00031">
    <property type="reaction ID" value="UER00010"/>
</dbReference>
<comment type="subunit">
    <text evidence="2 10">Heterodimer of HisH and HisF.</text>
</comment>
<dbReference type="GO" id="GO:0000105">
    <property type="term" value="P:L-histidine biosynthetic process"/>
    <property type="evidence" value="ECO:0007669"/>
    <property type="project" value="UniProtKB-UniRule"/>
</dbReference>
<dbReference type="PANTHER" id="PTHR42701">
    <property type="entry name" value="IMIDAZOLE GLYCEROL PHOSPHATE SYNTHASE SUBUNIT HISH"/>
    <property type="match status" value="1"/>
</dbReference>
<dbReference type="EMBL" id="KF900849">
    <property type="protein sequence ID" value="AIF09007.1"/>
    <property type="molecule type" value="Genomic_DNA"/>
</dbReference>
<evidence type="ECO:0000313" key="13">
    <source>
        <dbReference type="EMBL" id="AIF09007.1"/>
    </source>
</evidence>
<accession>A0A075H3C7</accession>
<comment type="catalytic activity">
    <reaction evidence="8 10">
        <text>5-[(5-phospho-1-deoxy-D-ribulos-1-ylimino)methylamino]-1-(5-phospho-beta-D-ribosyl)imidazole-4-carboxamide + L-glutamine = D-erythro-1-(imidazol-4-yl)glycerol 3-phosphate + 5-amino-1-(5-phospho-beta-D-ribosyl)imidazole-4-carboxamide + L-glutamate + H(+)</text>
        <dbReference type="Rhea" id="RHEA:24793"/>
        <dbReference type="ChEBI" id="CHEBI:15378"/>
        <dbReference type="ChEBI" id="CHEBI:29985"/>
        <dbReference type="ChEBI" id="CHEBI:58278"/>
        <dbReference type="ChEBI" id="CHEBI:58359"/>
        <dbReference type="ChEBI" id="CHEBI:58475"/>
        <dbReference type="ChEBI" id="CHEBI:58525"/>
        <dbReference type="EC" id="4.3.2.10"/>
    </reaction>
</comment>
<dbReference type="GO" id="GO:0004359">
    <property type="term" value="F:glutaminase activity"/>
    <property type="evidence" value="ECO:0007669"/>
    <property type="project" value="UniProtKB-EC"/>
</dbReference>
<dbReference type="GO" id="GO:0016829">
    <property type="term" value="F:lyase activity"/>
    <property type="evidence" value="ECO:0007669"/>
    <property type="project" value="UniProtKB-KW"/>
</dbReference>
<dbReference type="NCBIfam" id="TIGR01855">
    <property type="entry name" value="IMP_synth_hisH"/>
    <property type="match status" value="1"/>
</dbReference>
<keyword evidence="7 10" id="KW-0456">Lyase</keyword>
<sequence length="202" mass="22362">MVSVAIFDYGAGNIFSLKTSLEKNGATVDVITSFDQAKDFAGILLPGVGNFDPAIRSIRDYSTTQFKDFVQDKIPVLGICLGMEMFFAKSEEGKEKGLDILNGEVVLLPKDMKIPHMGWNSLQIKKESKILNGVDDGSWVYFVHSYRAKPLDEQIVVADADYGINVPAVVEKGIYFGTQFHPEKSGKVGALMIKNFLRECKQ</sequence>
<keyword evidence="10" id="KW-0963">Cytoplasm</keyword>
<comment type="pathway">
    <text evidence="1 10">Amino-acid biosynthesis; L-histidine biosynthesis; L-histidine from 5-phospho-alpha-D-ribose 1-diphosphate: step 5/9.</text>
</comment>
<dbReference type="AlphaFoldDB" id="A0A075H3C7"/>
<feature type="active site" evidence="10 11">
    <location>
        <position position="181"/>
    </location>
</feature>
<dbReference type="PROSITE" id="PS51273">
    <property type="entry name" value="GATASE_TYPE_1"/>
    <property type="match status" value="1"/>
</dbReference>
<dbReference type="EC" id="4.3.2.10" evidence="10"/>
<evidence type="ECO:0000256" key="1">
    <source>
        <dbReference type="ARBA" id="ARBA00005091"/>
    </source>
</evidence>
<keyword evidence="13" id="KW-0808">Transferase</keyword>
<evidence type="ECO:0000256" key="8">
    <source>
        <dbReference type="ARBA" id="ARBA00047838"/>
    </source>
</evidence>
<reference evidence="13" key="1">
    <citation type="journal article" date="2014" name="Genome Biol. Evol.">
        <title>Pangenome evidence for extensive interdomain horizontal transfer affecting lineage core and shell genes in uncultured planktonic thaumarchaeota and euryarchaeota.</title>
        <authorList>
            <person name="Deschamps P."/>
            <person name="Zivanovic Y."/>
            <person name="Moreira D."/>
            <person name="Rodriguez-Valera F."/>
            <person name="Lopez-Garcia P."/>
        </authorList>
    </citation>
    <scope>NUCLEOTIDE SEQUENCE</scope>
</reference>
<dbReference type="InterPro" id="IPR017926">
    <property type="entry name" value="GATASE"/>
</dbReference>
<evidence type="ECO:0000256" key="10">
    <source>
        <dbReference type="HAMAP-Rule" id="MF_00278"/>
    </source>
</evidence>
<evidence type="ECO:0000259" key="12">
    <source>
        <dbReference type="Pfam" id="PF00117"/>
    </source>
</evidence>
<comment type="subcellular location">
    <subcellularLocation>
        <location evidence="10">Cytoplasm</location>
    </subcellularLocation>
</comment>
<dbReference type="GO" id="GO:0000107">
    <property type="term" value="F:imidazoleglycerol-phosphate synthase activity"/>
    <property type="evidence" value="ECO:0007669"/>
    <property type="project" value="UniProtKB-UniRule"/>
</dbReference>
<dbReference type="Pfam" id="PF00117">
    <property type="entry name" value="GATase"/>
    <property type="match status" value="1"/>
</dbReference>
<keyword evidence="3 10" id="KW-0028">Amino-acid biosynthesis</keyword>
<keyword evidence="5 10" id="KW-0315">Glutamine amidotransferase</keyword>
<feature type="active site" evidence="10 11">
    <location>
        <position position="183"/>
    </location>
</feature>
<protein>
    <recommendedName>
        <fullName evidence="10">Imidazole glycerol phosphate synthase subunit HisH</fullName>
        <ecNumber evidence="10">4.3.2.10</ecNumber>
    </recommendedName>
    <alternativeName>
        <fullName evidence="10">IGP synthase glutaminase subunit</fullName>
        <ecNumber evidence="10">3.5.1.2</ecNumber>
    </alternativeName>
    <alternativeName>
        <fullName evidence="10">IGP synthase subunit HisH</fullName>
    </alternativeName>
    <alternativeName>
        <fullName evidence="10">ImGP synthase subunit HisH</fullName>
        <shortName evidence="10">IGPS subunit HisH</shortName>
    </alternativeName>
</protein>
<dbReference type="InterPro" id="IPR029062">
    <property type="entry name" value="Class_I_gatase-like"/>
</dbReference>
<keyword evidence="6 10" id="KW-0368">Histidine biosynthesis</keyword>
<evidence type="ECO:0000256" key="5">
    <source>
        <dbReference type="ARBA" id="ARBA00022962"/>
    </source>
</evidence>
<comment type="catalytic activity">
    <reaction evidence="9 10">
        <text>L-glutamine + H2O = L-glutamate + NH4(+)</text>
        <dbReference type="Rhea" id="RHEA:15889"/>
        <dbReference type="ChEBI" id="CHEBI:15377"/>
        <dbReference type="ChEBI" id="CHEBI:28938"/>
        <dbReference type="ChEBI" id="CHEBI:29985"/>
        <dbReference type="ChEBI" id="CHEBI:58359"/>
        <dbReference type="EC" id="3.5.1.2"/>
    </reaction>
</comment>
<organism evidence="13">
    <name type="scientific">uncultured marine thaumarchaeote KM3_34_B07</name>
    <dbReference type="NCBI Taxonomy" id="1456128"/>
    <lineage>
        <taxon>Archaea</taxon>
        <taxon>Nitrososphaerota</taxon>
        <taxon>environmental samples</taxon>
    </lineage>
</organism>
<dbReference type="SUPFAM" id="SSF52317">
    <property type="entry name" value="Class I glutamine amidotransferase-like"/>
    <property type="match status" value="1"/>
</dbReference>
<evidence type="ECO:0000256" key="11">
    <source>
        <dbReference type="PIRSR" id="PIRSR000495-1"/>
    </source>
</evidence>
<dbReference type="HAMAP" id="MF_00278">
    <property type="entry name" value="HisH"/>
    <property type="match status" value="1"/>
</dbReference>
<feature type="active site" description="Nucleophile" evidence="10 11">
    <location>
        <position position="80"/>
    </location>
</feature>
<dbReference type="EC" id="3.5.1.2" evidence="10"/>
<dbReference type="Gene3D" id="3.40.50.880">
    <property type="match status" value="1"/>
</dbReference>
<evidence type="ECO:0000256" key="2">
    <source>
        <dbReference type="ARBA" id="ARBA00011152"/>
    </source>
</evidence>
<dbReference type="GO" id="GO:0005737">
    <property type="term" value="C:cytoplasm"/>
    <property type="evidence" value="ECO:0007669"/>
    <property type="project" value="UniProtKB-SubCell"/>
</dbReference>
<evidence type="ECO:0000256" key="4">
    <source>
        <dbReference type="ARBA" id="ARBA00022801"/>
    </source>
</evidence>
<dbReference type="PANTHER" id="PTHR42701:SF1">
    <property type="entry name" value="IMIDAZOLE GLYCEROL PHOSPHATE SYNTHASE SUBUNIT HISH"/>
    <property type="match status" value="1"/>
</dbReference>
<dbReference type="CDD" id="cd01748">
    <property type="entry name" value="GATase1_IGP_Synthase"/>
    <property type="match status" value="1"/>
</dbReference>
<name>A0A075H3C7_9ARCH</name>
<evidence type="ECO:0000256" key="7">
    <source>
        <dbReference type="ARBA" id="ARBA00023239"/>
    </source>
</evidence>
<keyword evidence="4 10" id="KW-0378">Hydrolase</keyword>
<dbReference type="InterPro" id="IPR010139">
    <property type="entry name" value="Imidazole-glycPsynth_HisH"/>
</dbReference>
<evidence type="ECO:0000256" key="9">
    <source>
        <dbReference type="ARBA" id="ARBA00049534"/>
    </source>
</evidence>
<comment type="function">
    <text evidence="10">IGPS catalyzes the conversion of PRFAR and glutamine to IGP, AICAR and glutamate. The HisH subunit catalyzes the hydrolysis of glutamine to glutamate and ammonia as part of the synthesis of IGP and AICAR. The resulting ammonia molecule is channeled to the active site of HisF.</text>
</comment>
<gene>
    <name evidence="10 13" type="primary">hisH</name>
</gene>
<proteinExistence type="inferred from homology"/>
<evidence type="ECO:0000256" key="3">
    <source>
        <dbReference type="ARBA" id="ARBA00022605"/>
    </source>
</evidence>
<feature type="domain" description="Glutamine amidotransferase" evidence="12">
    <location>
        <begin position="6"/>
        <end position="199"/>
    </location>
</feature>
<dbReference type="PIRSF" id="PIRSF000495">
    <property type="entry name" value="Amidotransf_hisH"/>
    <property type="match status" value="1"/>
</dbReference>
<evidence type="ECO:0000256" key="6">
    <source>
        <dbReference type="ARBA" id="ARBA00023102"/>
    </source>
</evidence>